<feature type="domain" description="Plastocyanin-like" evidence="6">
    <location>
        <begin position="59"/>
        <end position="167"/>
    </location>
</feature>
<dbReference type="RefSeq" id="WP_380819612.1">
    <property type="nucleotide sequence ID" value="NZ_JBHTJN010000009.1"/>
</dbReference>
<dbReference type="InterPro" id="IPR006311">
    <property type="entry name" value="TAT_signal"/>
</dbReference>
<gene>
    <name evidence="5" type="primary">ftsP</name>
    <name evidence="7" type="ORF">ACFQ02_03955</name>
</gene>
<comment type="function">
    <text evidence="5">Cell division protein that is required for growth during stress conditions. May be involved in protecting or stabilizing the divisomal assembly under conditions of stress.</text>
</comment>
<dbReference type="InterPro" id="IPR008972">
    <property type="entry name" value="Cupredoxin"/>
</dbReference>
<dbReference type="SUPFAM" id="SSF49503">
    <property type="entry name" value="Cupredoxins"/>
    <property type="match status" value="3"/>
</dbReference>
<evidence type="ECO:0000313" key="7">
    <source>
        <dbReference type="EMBL" id="MFD0966006.1"/>
    </source>
</evidence>
<dbReference type="Proteomes" id="UP001596996">
    <property type="component" value="Unassembled WGS sequence"/>
</dbReference>
<dbReference type="InterPro" id="IPR011707">
    <property type="entry name" value="Cu-oxidase-like_N"/>
</dbReference>
<dbReference type="Pfam" id="PF07732">
    <property type="entry name" value="Cu-oxidase_3"/>
    <property type="match status" value="1"/>
</dbReference>
<name>A0ABW3I7W0_9PAST</name>
<reference evidence="8" key="1">
    <citation type="journal article" date="2019" name="Int. J. Syst. Evol. Microbiol.">
        <title>The Global Catalogue of Microorganisms (GCM) 10K type strain sequencing project: providing services to taxonomists for standard genome sequencing and annotation.</title>
        <authorList>
            <consortium name="The Broad Institute Genomics Platform"/>
            <consortium name="The Broad Institute Genome Sequencing Center for Infectious Disease"/>
            <person name="Wu L."/>
            <person name="Ma J."/>
        </authorList>
    </citation>
    <scope>NUCLEOTIDE SEQUENCE [LARGE SCALE GENOMIC DNA]</scope>
    <source>
        <strain evidence="8">CCUG 61707</strain>
    </source>
</reference>
<evidence type="ECO:0000256" key="2">
    <source>
        <dbReference type="ARBA" id="ARBA00022729"/>
    </source>
</evidence>
<sequence length="469" mass="53183">MKDYSRRQFLKDTLVLGAFSALPSTALATERQLLYIPPLVNISRGTPLFLVMDSVQQQLMHGNHTEVWGFNGHYLGPTIKIRRGMFAKLNYRNNLSQKMAINIQGLQANGELLGGIKHCLLPKTSWSPIVPINQPAATCWYHACTPAISAYQTYRGLAGMWIIEDENSRKTGLPEKYGINDIPLILQDLEVNSEGVQLFNKNQPHFFGRQLYVNGRVSPYFEVPRGWVRLRLVNASLSRIYQLKFDDDRQFQIIAQDQGFLSEAKTVQQVTLAPSERLELLVDLNKGGNATLIAGDRQNFFSKLTSFFSFSDQLVNNTVIELRPQGLLAAFDNKPRWQFNTDAVDMLKMPVARERQFHIDIDSASINNKRFDPHRIDANPNKGTVERWTLTSSSLVGFRIQGAKFIIENIDDQALTVQEIAWKDTLLFKKKAQILIKFDHTSSNNRPFFFGSSDLMLADKGCIGLIVVQ</sequence>
<keyword evidence="8" id="KW-1185">Reference proteome</keyword>
<evidence type="ECO:0000259" key="6">
    <source>
        <dbReference type="Pfam" id="PF07732"/>
    </source>
</evidence>
<proteinExistence type="inferred from homology"/>
<dbReference type="CDD" id="cd13867">
    <property type="entry name" value="CuRO_2_CueO_FtsP"/>
    <property type="match status" value="1"/>
</dbReference>
<keyword evidence="4 5" id="KW-0131">Cell cycle</keyword>
<protein>
    <recommendedName>
        <fullName evidence="5">Cell division protein FtsP</fullName>
    </recommendedName>
</protein>
<comment type="similarity">
    <text evidence="5">Belongs to the FtsP family.</text>
</comment>
<dbReference type="PANTHER" id="PTHR48267:SF1">
    <property type="entry name" value="BILIRUBIN OXIDASE"/>
    <property type="match status" value="1"/>
</dbReference>
<dbReference type="EMBL" id="JBHTJN010000009">
    <property type="protein sequence ID" value="MFD0966006.1"/>
    <property type="molecule type" value="Genomic_DNA"/>
</dbReference>
<dbReference type="HAMAP" id="MF_00915">
    <property type="entry name" value="FtsP"/>
    <property type="match status" value="1"/>
</dbReference>
<dbReference type="Gene3D" id="2.60.40.420">
    <property type="entry name" value="Cupredoxins - blue copper proteins"/>
    <property type="match status" value="3"/>
</dbReference>
<comment type="subcellular location">
    <subcellularLocation>
        <location evidence="5">Periplasm</location>
    </subcellularLocation>
    <text evidence="5">Localizes to the division septum.</text>
</comment>
<organism evidence="7 8">
    <name type="scientific">Seminibacterium arietis</name>
    <dbReference type="NCBI Taxonomy" id="1173502"/>
    <lineage>
        <taxon>Bacteria</taxon>
        <taxon>Pseudomonadati</taxon>
        <taxon>Pseudomonadota</taxon>
        <taxon>Gammaproteobacteria</taxon>
        <taxon>Pasteurellales</taxon>
        <taxon>Pasteurellaceae</taxon>
        <taxon>Seminibacterium</taxon>
    </lineage>
</organism>
<dbReference type="PROSITE" id="PS51318">
    <property type="entry name" value="TAT"/>
    <property type="match status" value="1"/>
</dbReference>
<evidence type="ECO:0000256" key="3">
    <source>
        <dbReference type="ARBA" id="ARBA00022764"/>
    </source>
</evidence>
<evidence type="ECO:0000313" key="8">
    <source>
        <dbReference type="Proteomes" id="UP001596996"/>
    </source>
</evidence>
<accession>A0ABW3I7W0</accession>
<evidence type="ECO:0000256" key="1">
    <source>
        <dbReference type="ARBA" id="ARBA00022618"/>
    </source>
</evidence>
<keyword evidence="2" id="KW-0732">Signal</keyword>
<keyword evidence="1 5" id="KW-0132">Cell division</keyword>
<dbReference type="InterPro" id="IPR026589">
    <property type="entry name" value="FtsP"/>
</dbReference>
<keyword evidence="3 5" id="KW-0574">Periplasm</keyword>
<evidence type="ECO:0000256" key="4">
    <source>
        <dbReference type="ARBA" id="ARBA00023306"/>
    </source>
</evidence>
<dbReference type="InterPro" id="IPR045087">
    <property type="entry name" value="Cu-oxidase_fam"/>
</dbReference>
<comment type="caution">
    <text evidence="7">The sequence shown here is derived from an EMBL/GenBank/DDBJ whole genome shotgun (WGS) entry which is preliminary data.</text>
</comment>
<evidence type="ECO:0000256" key="5">
    <source>
        <dbReference type="HAMAP-Rule" id="MF_00915"/>
    </source>
</evidence>
<dbReference type="PANTHER" id="PTHR48267">
    <property type="entry name" value="CUPREDOXIN SUPERFAMILY PROTEIN"/>
    <property type="match status" value="1"/>
</dbReference>